<dbReference type="EMBL" id="BBPA01000002">
    <property type="protein sequence ID" value="GAL91228.1"/>
    <property type="molecule type" value="Genomic_DNA"/>
</dbReference>
<name>A0A0A1VP22_MICAE</name>
<dbReference type="Proteomes" id="UP000030321">
    <property type="component" value="Unassembled WGS sequence"/>
</dbReference>
<sequence>MGTNFWENRYRSPAKIKNLTLAEENPRQEEKKDIKILVQKLCSPCSGAP</sequence>
<organism evidence="1 2">
    <name type="scientific">Microcystis aeruginosa NIES-44</name>
    <dbReference type="NCBI Taxonomy" id="449439"/>
    <lineage>
        <taxon>Bacteria</taxon>
        <taxon>Bacillati</taxon>
        <taxon>Cyanobacteriota</taxon>
        <taxon>Cyanophyceae</taxon>
        <taxon>Oscillatoriophycideae</taxon>
        <taxon>Chroococcales</taxon>
        <taxon>Microcystaceae</taxon>
        <taxon>Microcystis</taxon>
    </lineage>
</organism>
<proteinExistence type="predicted"/>
<reference evidence="2" key="1">
    <citation type="journal article" date="2015" name="Genome">
        <title>Whole Genome Sequence of the Non-Microcystin-Producing Microcystis aeruginosa Strain NIES-44.</title>
        <authorList>
            <person name="Okano K."/>
            <person name="Miyata N."/>
            <person name="Ozaki Y."/>
        </authorList>
    </citation>
    <scope>NUCLEOTIDE SEQUENCE [LARGE SCALE GENOMIC DNA]</scope>
    <source>
        <strain evidence="2">NIES-44</strain>
    </source>
</reference>
<evidence type="ECO:0000313" key="1">
    <source>
        <dbReference type="EMBL" id="GAL91228.1"/>
    </source>
</evidence>
<protein>
    <submittedName>
        <fullName evidence="1">Uncharacterized protein</fullName>
    </submittedName>
</protein>
<evidence type="ECO:0000313" key="2">
    <source>
        <dbReference type="Proteomes" id="UP000030321"/>
    </source>
</evidence>
<dbReference type="AlphaFoldDB" id="A0A0A1VP22"/>
<gene>
    <name evidence="1" type="ORF">N44_00597</name>
</gene>
<accession>A0A0A1VP22</accession>
<comment type="caution">
    <text evidence="1">The sequence shown here is derived from an EMBL/GenBank/DDBJ whole genome shotgun (WGS) entry which is preliminary data.</text>
</comment>